<keyword evidence="2" id="KW-0539">Nucleus</keyword>
<evidence type="ECO:0000256" key="1">
    <source>
        <dbReference type="ARBA" id="ARBA00034491"/>
    </source>
</evidence>
<sequence>MSTQQNNAKPEQPAADAKPAAQQPQRLAGALEEDDEFEEFHVEDWDEEDEDEEDAMLWDEDWEEDGLDDEFSQQLRVELDKASRPEAMAMSS</sequence>
<dbReference type="Pfam" id="PF05160">
    <property type="entry name" value="DSS1_SEM1"/>
    <property type="match status" value="1"/>
</dbReference>
<dbReference type="SMART" id="SM01385">
    <property type="entry name" value="DSS1_SEM1"/>
    <property type="match status" value="1"/>
</dbReference>
<comment type="subcellular location">
    <subcellularLocation>
        <location evidence="2">Nucleus</location>
    </subcellularLocation>
</comment>
<evidence type="ECO:0000256" key="2">
    <source>
        <dbReference type="RuleBase" id="RU369057"/>
    </source>
</evidence>
<dbReference type="PANTHER" id="PTHR16771:SF0">
    <property type="entry name" value="26S PROTEASOME COMPLEX SUBUNIT SEM1"/>
    <property type="match status" value="1"/>
</dbReference>
<dbReference type="GO" id="GO:0006406">
    <property type="term" value="P:mRNA export from nucleus"/>
    <property type="evidence" value="ECO:0007669"/>
    <property type="project" value="UniProtKB-UniRule"/>
</dbReference>
<dbReference type="PANTHER" id="PTHR16771">
    <property type="entry name" value="26 PROTEASOME COMPLEX SUBUNIT DSS1"/>
    <property type="match status" value="1"/>
</dbReference>
<feature type="region of interest" description="Disordered" evidence="3">
    <location>
        <begin position="1"/>
        <end position="36"/>
    </location>
</feature>
<dbReference type="Proteomes" id="UP001143981">
    <property type="component" value="Unassembled WGS sequence"/>
</dbReference>
<keyword evidence="5" id="KW-1185">Reference proteome</keyword>
<feature type="compositionally biased region" description="Low complexity" evidence="3">
    <location>
        <begin position="8"/>
        <end position="25"/>
    </location>
</feature>
<organism evidence="4 5">
    <name type="scientific">Coemansia biformis</name>
    <dbReference type="NCBI Taxonomy" id="1286918"/>
    <lineage>
        <taxon>Eukaryota</taxon>
        <taxon>Fungi</taxon>
        <taxon>Fungi incertae sedis</taxon>
        <taxon>Zoopagomycota</taxon>
        <taxon>Kickxellomycotina</taxon>
        <taxon>Kickxellomycetes</taxon>
        <taxon>Kickxellales</taxon>
        <taxon>Kickxellaceae</taxon>
        <taxon>Coemansia</taxon>
    </lineage>
</organism>
<evidence type="ECO:0000313" key="5">
    <source>
        <dbReference type="Proteomes" id="UP001143981"/>
    </source>
</evidence>
<dbReference type="GO" id="GO:0008541">
    <property type="term" value="C:proteasome regulatory particle, lid subcomplex"/>
    <property type="evidence" value="ECO:0007669"/>
    <property type="project" value="UniProtKB-UniRule"/>
</dbReference>
<name>A0A9W8D1F1_9FUNG</name>
<keyword evidence="2" id="KW-0647">Proteasome</keyword>
<proteinExistence type="inferred from homology"/>
<evidence type="ECO:0000313" key="4">
    <source>
        <dbReference type="EMBL" id="KAJ1736295.1"/>
    </source>
</evidence>
<comment type="similarity">
    <text evidence="1 2">Belongs to the DSS1/SEM1 family.</text>
</comment>
<dbReference type="InterPro" id="IPR007834">
    <property type="entry name" value="DSS1_SEM1"/>
</dbReference>
<dbReference type="GO" id="GO:0000724">
    <property type="term" value="P:double-strand break repair via homologous recombination"/>
    <property type="evidence" value="ECO:0007669"/>
    <property type="project" value="TreeGrafter"/>
</dbReference>
<dbReference type="AlphaFoldDB" id="A0A9W8D1F1"/>
<comment type="function">
    <text evidence="2">Component of the 26S proteasome, a multiprotein complex involved in the ATP-dependent degradation of ubiquitinated proteins.</text>
</comment>
<dbReference type="GO" id="GO:0043248">
    <property type="term" value="P:proteasome assembly"/>
    <property type="evidence" value="ECO:0007669"/>
    <property type="project" value="UniProtKB-UniRule"/>
</dbReference>
<protein>
    <recommendedName>
        <fullName evidence="2">26S proteasome complex subunit SEM1</fullName>
    </recommendedName>
</protein>
<accession>A0A9W8D1F1</accession>
<comment type="caution">
    <text evidence="4">The sequence shown here is derived from an EMBL/GenBank/DDBJ whole genome shotgun (WGS) entry which is preliminary data.</text>
</comment>
<dbReference type="GO" id="GO:0005634">
    <property type="term" value="C:nucleus"/>
    <property type="evidence" value="ECO:0007669"/>
    <property type="project" value="UniProtKB-SubCell"/>
</dbReference>
<evidence type="ECO:0000256" key="3">
    <source>
        <dbReference type="SAM" id="MobiDB-lite"/>
    </source>
</evidence>
<gene>
    <name evidence="4" type="ORF">LPJ61_000079</name>
</gene>
<dbReference type="EMBL" id="JANBOI010000001">
    <property type="protein sequence ID" value="KAJ1736295.1"/>
    <property type="molecule type" value="Genomic_DNA"/>
</dbReference>
<reference evidence="4" key="1">
    <citation type="submission" date="2022-07" db="EMBL/GenBank/DDBJ databases">
        <title>Phylogenomic reconstructions and comparative analyses of Kickxellomycotina fungi.</title>
        <authorList>
            <person name="Reynolds N.K."/>
            <person name="Stajich J.E."/>
            <person name="Barry K."/>
            <person name="Grigoriev I.V."/>
            <person name="Crous P."/>
            <person name="Smith M.E."/>
        </authorList>
    </citation>
    <scope>NUCLEOTIDE SEQUENCE</scope>
    <source>
        <strain evidence="4">BCRC 34381</strain>
    </source>
</reference>